<feature type="signal peptide" evidence="2">
    <location>
        <begin position="1"/>
        <end position="25"/>
    </location>
</feature>
<dbReference type="InterPro" id="IPR043725">
    <property type="entry name" value="DUF5667"/>
</dbReference>
<dbReference type="STRING" id="1797716.A3D07_02465"/>
<feature type="domain" description="DUF5667" evidence="3">
    <location>
        <begin position="51"/>
        <end position="142"/>
    </location>
</feature>
<organism evidence="4 5">
    <name type="scientific">Candidatus Curtissbacteria bacterium RIFCSPHIGHO2_02_FULL_42_15</name>
    <dbReference type="NCBI Taxonomy" id="1797716"/>
    <lineage>
        <taxon>Bacteria</taxon>
        <taxon>Candidatus Curtissiibacteriota</taxon>
    </lineage>
</organism>
<dbReference type="AlphaFoldDB" id="A0A1F5GDT3"/>
<comment type="caution">
    <text evidence="4">The sequence shown here is derived from an EMBL/GenBank/DDBJ whole genome shotgun (WGS) entry which is preliminary data.</text>
</comment>
<keyword evidence="2" id="KW-0732">Signal</keyword>
<dbReference type="Proteomes" id="UP000177124">
    <property type="component" value="Unassembled WGS sequence"/>
</dbReference>
<evidence type="ECO:0000313" key="4">
    <source>
        <dbReference type="EMBL" id="OGD90033.1"/>
    </source>
</evidence>
<evidence type="ECO:0000259" key="3">
    <source>
        <dbReference type="Pfam" id="PF18915"/>
    </source>
</evidence>
<evidence type="ECO:0000256" key="2">
    <source>
        <dbReference type="SAM" id="SignalP"/>
    </source>
</evidence>
<dbReference type="Pfam" id="PF18915">
    <property type="entry name" value="DUF5667"/>
    <property type="match status" value="1"/>
</dbReference>
<proteinExistence type="predicted"/>
<name>A0A1F5GDT3_9BACT</name>
<evidence type="ECO:0000313" key="5">
    <source>
        <dbReference type="Proteomes" id="UP000177124"/>
    </source>
</evidence>
<keyword evidence="1" id="KW-0175">Coiled coil</keyword>
<protein>
    <recommendedName>
        <fullName evidence="3">DUF5667 domain-containing protein</fullName>
    </recommendedName>
</protein>
<sequence length="201" mass="23070">MKLISVCFAVLLLVFASTSISSVFGTDDYQFPKATAGQINEAVEKLSHVRILPPNPLNFFISVKENITRFFNASAAKRAEFDLTLSGKRLKEAYLLTEKNDVKNASKALFKYSRRLEKLREQMEKAKIQNQVVVELSEKIADDMAMHERFLYVISQKSESYQNSYNFAGNFQKAENEFMETVLAIDNVKPGLKDRFPYLWD</sequence>
<dbReference type="EMBL" id="MFBF01000056">
    <property type="protein sequence ID" value="OGD90033.1"/>
    <property type="molecule type" value="Genomic_DNA"/>
</dbReference>
<evidence type="ECO:0000256" key="1">
    <source>
        <dbReference type="SAM" id="Coils"/>
    </source>
</evidence>
<gene>
    <name evidence="4" type="ORF">A3D07_02465</name>
</gene>
<feature type="coiled-coil region" evidence="1">
    <location>
        <begin position="102"/>
        <end position="136"/>
    </location>
</feature>
<accession>A0A1F5GDT3</accession>
<reference evidence="4 5" key="1">
    <citation type="journal article" date="2016" name="Nat. Commun.">
        <title>Thousands of microbial genomes shed light on interconnected biogeochemical processes in an aquifer system.</title>
        <authorList>
            <person name="Anantharaman K."/>
            <person name="Brown C.T."/>
            <person name="Hug L.A."/>
            <person name="Sharon I."/>
            <person name="Castelle C.J."/>
            <person name="Probst A.J."/>
            <person name="Thomas B.C."/>
            <person name="Singh A."/>
            <person name="Wilkins M.J."/>
            <person name="Karaoz U."/>
            <person name="Brodie E.L."/>
            <person name="Williams K.H."/>
            <person name="Hubbard S.S."/>
            <person name="Banfield J.F."/>
        </authorList>
    </citation>
    <scope>NUCLEOTIDE SEQUENCE [LARGE SCALE GENOMIC DNA]</scope>
</reference>
<feature type="chain" id="PRO_5009518717" description="DUF5667 domain-containing protein" evidence="2">
    <location>
        <begin position="26"/>
        <end position="201"/>
    </location>
</feature>